<dbReference type="GO" id="GO:0042285">
    <property type="term" value="F:xylosyltransferase activity"/>
    <property type="evidence" value="ECO:0007669"/>
    <property type="project" value="TreeGrafter"/>
</dbReference>
<sequence>MRVTRFHWKITWTTAVFTVGILVLCFMHYDNHLENLYHPTITRDIAESSRKVIFNKNSTRDRIHLVSIVRGQRAWEQIKTMMKSLLFQQGRYNAEHNDQCYFEVAEKRIRICPNPSITQWSLIRIHWIADENLLDAMRNWFQQLHWREVELNLYSVDKLMSHVPTFPAPRTSGPATVFKMNIPYILSSDVTKVLFLDTDVLFNDDVRTLWAYFEQFLPNQAIGAACEQMPECQSSCQHTYRFMRHQGINSGIMLLNLAKLRHIGWDGLWKRAAANQLSLISKLWLGDQGIFNTVLISRPELLYPLPCEWNIQTYSSGGPECCPADWRLRIPQNLHCSVEPVAGLTTVATRVAKALHYNTAGKPEEYFPKTRAESECEPDTPVSIQNDLKKAFHEVYYAFRKIPETCFQ</sequence>
<proteinExistence type="predicted"/>
<dbReference type="Proteomes" id="UP000748531">
    <property type="component" value="Unassembled WGS sequence"/>
</dbReference>
<evidence type="ECO:0000256" key="5">
    <source>
        <dbReference type="ARBA" id="ARBA00023034"/>
    </source>
</evidence>
<dbReference type="OrthoDB" id="6222977at2759"/>
<feature type="transmembrane region" description="Helical" evidence="8">
    <location>
        <begin position="12"/>
        <end position="29"/>
    </location>
</feature>
<keyword evidence="5" id="KW-0333">Golgi apparatus</keyword>
<dbReference type="InterPro" id="IPR002495">
    <property type="entry name" value="Glyco_trans_8"/>
</dbReference>
<name>A0A8J4T6M6_9TREM</name>
<gene>
    <name evidence="9" type="ORF">PHET_00626</name>
</gene>
<evidence type="ECO:0000313" key="9">
    <source>
        <dbReference type="EMBL" id="KAF5405815.1"/>
    </source>
</evidence>
<dbReference type="GO" id="GO:0015020">
    <property type="term" value="F:glucuronosyltransferase activity"/>
    <property type="evidence" value="ECO:0007669"/>
    <property type="project" value="TreeGrafter"/>
</dbReference>
<dbReference type="InterPro" id="IPR051292">
    <property type="entry name" value="Xyl/GlcA_transferase"/>
</dbReference>
<protein>
    <submittedName>
        <fullName evidence="9">Uncharacterized protein</fullName>
    </submittedName>
</protein>
<dbReference type="Pfam" id="PF01501">
    <property type="entry name" value="Glyco_transf_8"/>
    <property type="match status" value="1"/>
</dbReference>
<comment type="subcellular location">
    <subcellularLocation>
        <location evidence="1">Golgi apparatus membrane</location>
        <topology evidence="1">Single-pass type II membrane protein</topology>
    </subcellularLocation>
</comment>
<dbReference type="InterPro" id="IPR029044">
    <property type="entry name" value="Nucleotide-diphossugar_trans"/>
</dbReference>
<reference evidence="9" key="1">
    <citation type="submission" date="2019-05" db="EMBL/GenBank/DDBJ databases">
        <title>Annotation for the trematode Paragonimus heterotremus.</title>
        <authorList>
            <person name="Choi Y.-J."/>
        </authorList>
    </citation>
    <scope>NUCLEOTIDE SEQUENCE</scope>
    <source>
        <strain evidence="9">LC</strain>
    </source>
</reference>
<keyword evidence="2 8" id="KW-0812">Transmembrane</keyword>
<evidence type="ECO:0000256" key="1">
    <source>
        <dbReference type="ARBA" id="ARBA00004323"/>
    </source>
</evidence>
<dbReference type="AlphaFoldDB" id="A0A8J4T6M6"/>
<dbReference type="PANTHER" id="PTHR12270">
    <property type="entry name" value="GLYCOSYLTRANSFERASE-RELATED"/>
    <property type="match status" value="1"/>
</dbReference>
<organism evidence="9 10">
    <name type="scientific">Paragonimus heterotremus</name>
    <dbReference type="NCBI Taxonomy" id="100268"/>
    <lineage>
        <taxon>Eukaryota</taxon>
        <taxon>Metazoa</taxon>
        <taxon>Spiralia</taxon>
        <taxon>Lophotrochozoa</taxon>
        <taxon>Platyhelminthes</taxon>
        <taxon>Trematoda</taxon>
        <taxon>Digenea</taxon>
        <taxon>Plagiorchiida</taxon>
        <taxon>Troglotremata</taxon>
        <taxon>Troglotrematidae</taxon>
        <taxon>Paragonimus</taxon>
    </lineage>
</organism>
<keyword evidence="10" id="KW-1185">Reference proteome</keyword>
<evidence type="ECO:0000256" key="8">
    <source>
        <dbReference type="SAM" id="Phobius"/>
    </source>
</evidence>
<dbReference type="PANTHER" id="PTHR12270:SF25">
    <property type="entry name" value="GLYCOSYLTRANSFERASE-LIKE PROTEIN LARGE"/>
    <property type="match status" value="1"/>
</dbReference>
<evidence type="ECO:0000313" key="10">
    <source>
        <dbReference type="Proteomes" id="UP000748531"/>
    </source>
</evidence>
<keyword evidence="6 8" id="KW-0472">Membrane</keyword>
<comment type="caution">
    <text evidence="9">The sequence shown here is derived from an EMBL/GenBank/DDBJ whole genome shotgun (WGS) entry which is preliminary data.</text>
</comment>
<dbReference type="GO" id="GO:0035269">
    <property type="term" value="P:protein O-linked glycosylation via mannose"/>
    <property type="evidence" value="ECO:0007669"/>
    <property type="project" value="TreeGrafter"/>
</dbReference>
<evidence type="ECO:0000256" key="2">
    <source>
        <dbReference type="ARBA" id="ARBA00022692"/>
    </source>
</evidence>
<evidence type="ECO:0000256" key="6">
    <source>
        <dbReference type="ARBA" id="ARBA00023136"/>
    </source>
</evidence>
<dbReference type="Gene3D" id="3.90.550.10">
    <property type="entry name" value="Spore Coat Polysaccharide Biosynthesis Protein SpsA, Chain A"/>
    <property type="match status" value="1"/>
</dbReference>
<keyword evidence="4 8" id="KW-1133">Transmembrane helix</keyword>
<keyword evidence="3" id="KW-0735">Signal-anchor</keyword>
<evidence type="ECO:0000256" key="3">
    <source>
        <dbReference type="ARBA" id="ARBA00022968"/>
    </source>
</evidence>
<keyword evidence="7" id="KW-0325">Glycoprotein</keyword>
<evidence type="ECO:0000256" key="7">
    <source>
        <dbReference type="ARBA" id="ARBA00023180"/>
    </source>
</evidence>
<evidence type="ECO:0000256" key="4">
    <source>
        <dbReference type="ARBA" id="ARBA00022989"/>
    </source>
</evidence>
<dbReference type="EMBL" id="LUCH01000196">
    <property type="protein sequence ID" value="KAF5405815.1"/>
    <property type="molecule type" value="Genomic_DNA"/>
</dbReference>
<dbReference type="SUPFAM" id="SSF53448">
    <property type="entry name" value="Nucleotide-diphospho-sugar transferases"/>
    <property type="match status" value="1"/>
</dbReference>
<dbReference type="GO" id="GO:0000139">
    <property type="term" value="C:Golgi membrane"/>
    <property type="evidence" value="ECO:0007669"/>
    <property type="project" value="UniProtKB-SubCell"/>
</dbReference>
<accession>A0A8J4T6M6</accession>